<evidence type="ECO:0000256" key="1">
    <source>
        <dbReference type="ARBA" id="ARBA00022737"/>
    </source>
</evidence>
<name>A0AAD4QNH2_9AGAM</name>
<feature type="domain" description="Nephrocystin 3-like N-terminal" evidence="2">
    <location>
        <begin position="2"/>
        <end position="118"/>
    </location>
</feature>
<dbReference type="EMBL" id="WTXG01000008">
    <property type="protein sequence ID" value="KAI0303581.1"/>
    <property type="molecule type" value="Genomic_DNA"/>
</dbReference>
<gene>
    <name evidence="3" type="ORF">B0F90DRAFT_1300460</name>
</gene>
<keyword evidence="1" id="KW-0677">Repeat</keyword>
<dbReference type="InterPro" id="IPR056884">
    <property type="entry name" value="NPHP3-like_N"/>
</dbReference>
<dbReference type="PANTHER" id="PTHR10039">
    <property type="entry name" value="AMELOGENIN"/>
    <property type="match status" value="1"/>
</dbReference>
<protein>
    <recommendedName>
        <fullName evidence="2">Nephrocystin 3-like N-terminal domain-containing protein</fullName>
    </recommendedName>
</protein>
<evidence type="ECO:0000313" key="3">
    <source>
        <dbReference type="EMBL" id="KAI0303581.1"/>
    </source>
</evidence>
<reference evidence="3" key="1">
    <citation type="journal article" date="2022" name="New Phytol.">
        <title>Evolutionary transition to the ectomycorrhizal habit in the genomes of a hyperdiverse lineage of mushroom-forming fungi.</title>
        <authorList>
            <person name="Looney B."/>
            <person name="Miyauchi S."/>
            <person name="Morin E."/>
            <person name="Drula E."/>
            <person name="Courty P.E."/>
            <person name="Kohler A."/>
            <person name="Kuo A."/>
            <person name="LaButti K."/>
            <person name="Pangilinan J."/>
            <person name="Lipzen A."/>
            <person name="Riley R."/>
            <person name="Andreopoulos W."/>
            <person name="He G."/>
            <person name="Johnson J."/>
            <person name="Nolan M."/>
            <person name="Tritt A."/>
            <person name="Barry K.W."/>
            <person name="Grigoriev I.V."/>
            <person name="Nagy L.G."/>
            <person name="Hibbett D."/>
            <person name="Henrissat B."/>
            <person name="Matheny P.B."/>
            <person name="Labbe J."/>
            <person name="Martin F.M."/>
        </authorList>
    </citation>
    <scope>NUCLEOTIDE SEQUENCE</scope>
    <source>
        <strain evidence="3">BPL690</strain>
    </source>
</reference>
<organism evidence="3 4">
    <name type="scientific">Multifurca ochricompacta</name>
    <dbReference type="NCBI Taxonomy" id="376703"/>
    <lineage>
        <taxon>Eukaryota</taxon>
        <taxon>Fungi</taxon>
        <taxon>Dikarya</taxon>
        <taxon>Basidiomycota</taxon>
        <taxon>Agaricomycotina</taxon>
        <taxon>Agaricomycetes</taxon>
        <taxon>Russulales</taxon>
        <taxon>Russulaceae</taxon>
        <taxon>Multifurca</taxon>
    </lineage>
</organism>
<dbReference type="PANTHER" id="PTHR10039:SF16">
    <property type="entry name" value="GPI INOSITOL-DEACYLASE"/>
    <property type="match status" value="1"/>
</dbReference>
<sequence length="195" mass="22376">MAYFYFDFKDSGKQDCRGLVSSLLSQLCARSDPCCGVLLRWHSRLDDCSRQPREDEFIRCLKETLSLPGQSNIYIIVDVLGECPNNSGMPSSRERLMRLIRELVAMLLPRLHVCILGRPEVDIRIVLDPLTSHRVPRHEEQGQSKDVSNYVMSVIKSDPKLQRWRADDRQLVIDSLSQRADGMLDITITMTYAAY</sequence>
<evidence type="ECO:0000259" key="2">
    <source>
        <dbReference type="Pfam" id="PF24883"/>
    </source>
</evidence>
<dbReference type="AlphaFoldDB" id="A0AAD4QNH2"/>
<accession>A0AAD4QNH2</accession>
<comment type="caution">
    <text evidence="3">The sequence shown here is derived from an EMBL/GenBank/DDBJ whole genome shotgun (WGS) entry which is preliminary data.</text>
</comment>
<proteinExistence type="predicted"/>
<dbReference type="Pfam" id="PF24883">
    <property type="entry name" value="NPHP3_N"/>
    <property type="match status" value="1"/>
</dbReference>
<keyword evidence="4" id="KW-1185">Reference proteome</keyword>
<evidence type="ECO:0000313" key="4">
    <source>
        <dbReference type="Proteomes" id="UP001203297"/>
    </source>
</evidence>
<dbReference type="Proteomes" id="UP001203297">
    <property type="component" value="Unassembled WGS sequence"/>
</dbReference>